<feature type="non-terminal residue" evidence="2">
    <location>
        <position position="1"/>
    </location>
</feature>
<evidence type="ECO:0000313" key="2">
    <source>
        <dbReference type="EMBL" id="CAF1611515.1"/>
    </source>
</evidence>
<proteinExistence type="predicted"/>
<gene>
    <name evidence="2" type="ORF">XAT740_LOCUS48956</name>
</gene>
<evidence type="ECO:0000313" key="3">
    <source>
        <dbReference type="Proteomes" id="UP000663828"/>
    </source>
</evidence>
<feature type="domain" description="F-box" evidence="1">
    <location>
        <begin position="5"/>
        <end position="52"/>
    </location>
</feature>
<dbReference type="Proteomes" id="UP000663828">
    <property type="component" value="Unassembled WGS sequence"/>
</dbReference>
<sequence length="698" mass="81461">MNQFGVRLPDLPDEILLMILKKLSNTDVLYSLLNINDERLDIIAKEKIFSNILDFVSFDPLSSIDRFKLEHFCFDILPKIHENVKCFILKPDLMECVLLASDYPNLTELQLFNFKEEFVLPYFTSVSPLRHIFQEQITDLILVNNDIDKLSEPSNNYTVNVYEHTLKFFKRLKHLNIIGSVKMSSPLLSLIDLPSNTFHSSILTYLSIDVCSLDDCLHLLDGRLKQLTTLNVRISYIDSSLAIIHNMDNLTLMTCFSLKCDSQINLNDTNFLPLFRRMSNLEKLTLYLRIKDQDRFADGTLLQNEILVHMPHLHSFIFYICTYINTDGLQNQLSSEDIQRTFTNIGQHVVSMINHSSCETITCSVFSIPFTFDRLHDIGHMIPNTRFNYVTYLVVRDVIPFNRKFFIQVARAFPLLMTCRIFNRESQSCQFTDSQSYEIAEYPYLTYLDILCGNIDYLEQFLNETKTYVPCLTKLRVVYNNLRIVTNKKVFRKYRSMGDIDYLQLVLSDFTLKQLFYINWFNNNLDIGVANRNMKIIELLRECTGDKLEKWTSITIEQSLMAINGLDFLSRTEEILLDAKLRTYLTSKDCSDTIIEPYVQKCCDTSLTIAFGRKITIFKMDRTYTGTIAHGNCSKCMKQYSHNYFMDQGKKYVTYNSIFNSDLIYLGGNYGYDKQFIVWLSNSILYLYSGFENFAKCY</sequence>
<reference evidence="2" key="1">
    <citation type="submission" date="2021-02" db="EMBL/GenBank/DDBJ databases">
        <authorList>
            <person name="Nowell W R."/>
        </authorList>
    </citation>
    <scope>NUCLEOTIDE SEQUENCE</scope>
</reference>
<accession>A0A816BNS0</accession>
<evidence type="ECO:0000259" key="1">
    <source>
        <dbReference type="PROSITE" id="PS50181"/>
    </source>
</evidence>
<dbReference type="PROSITE" id="PS50181">
    <property type="entry name" value="FBOX"/>
    <property type="match status" value="1"/>
</dbReference>
<comment type="caution">
    <text evidence="2">The sequence shown here is derived from an EMBL/GenBank/DDBJ whole genome shotgun (WGS) entry which is preliminary data.</text>
</comment>
<dbReference type="InterPro" id="IPR001810">
    <property type="entry name" value="F-box_dom"/>
</dbReference>
<dbReference type="SUPFAM" id="SSF52047">
    <property type="entry name" value="RNI-like"/>
    <property type="match status" value="1"/>
</dbReference>
<dbReference type="EMBL" id="CAJNOR010007134">
    <property type="protein sequence ID" value="CAF1611515.1"/>
    <property type="molecule type" value="Genomic_DNA"/>
</dbReference>
<protein>
    <recommendedName>
        <fullName evidence="1">F-box domain-containing protein</fullName>
    </recommendedName>
</protein>
<keyword evidence="3" id="KW-1185">Reference proteome</keyword>
<dbReference type="AlphaFoldDB" id="A0A816BNS0"/>
<name>A0A816BNS0_ADIRI</name>
<organism evidence="2 3">
    <name type="scientific">Adineta ricciae</name>
    <name type="common">Rotifer</name>
    <dbReference type="NCBI Taxonomy" id="249248"/>
    <lineage>
        <taxon>Eukaryota</taxon>
        <taxon>Metazoa</taxon>
        <taxon>Spiralia</taxon>
        <taxon>Gnathifera</taxon>
        <taxon>Rotifera</taxon>
        <taxon>Eurotatoria</taxon>
        <taxon>Bdelloidea</taxon>
        <taxon>Adinetida</taxon>
        <taxon>Adinetidae</taxon>
        <taxon>Adineta</taxon>
    </lineage>
</organism>